<evidence type="ECO:0000313" key="1">
    <source>
        <dbReference type="EMBL" id="KAH8012593.1"/>
    </source>
</evidence>
<evidence type="ECO:0000313" key="2">
    <source>
        <dbReference type="Proteomes" id="UP000827872"/>
    </source>
</evidence>
<gene>
    <name evidence="1" type="ORF">K3G42_018873</name>
</gene>
<reference evidence="1" key="1">
    <citation type="submission" date="2021-08" db="EMBL/GenBank/DDBJ databases">
        <title>The first chromosome-level gecko genome reveals the dynamic sex chromosomes of Neotropical dwarf geckos (Sphaerodactylidae: Sphaerodactylus).</title>
        <authorList>
            <person name="Pinto B.J."/>
            <person name="Keating S.E."/>
            <person name="Gamble T."/>
        </authorList>
    </citation>
    <scope>NUCLEOTIDE SEQUENCE</scope>
    <source>
        <strain evidence="1">TG3544</strain>
    </source>
</reference>
<dbReference type="EMBL" id="CM037626">
    <property type="protein sequence ID" value="KAH8012593.1"/>
    <property type="molecule type" value="Genomic_DNA"/>
</dbReference>
<dbReference type="Proteomes" id="UP000827872">
    <property type="component" value="Linkage Group LG13"/>
</dbReference>
<accession>A0ACB8G0Z7</accession>
<organism evidence="1 2">
    <name type="scientific">Sphaerodactylus townsendi</name>
    <dbReference type="NCBI Taxonomy" id="933632"/>
    <lineage>
        <taxon>Eukaryota</taxon>
        <taxon>Metazoa</taxon>
        <taxon>Chordata</taxon>
        <taxon>Craniata</taxon>
        <taxon>Vertebrata</taxon>
        <taxon>Euteleostomi</taxon>
        <taxon>Lepidosauria</taxon>
        <taxon>Squamata</taxon>
        <taxon>Bifurcata</taxon>
        <taxon>Gekkota</taxon>
        <taxon>Sphaerodactylidae</taxon>
        <taxon>Sphaerodactylus</taxon>
    </lineage>
</organism>
<proteinExistence type="predicted"/>
<protein>
    <submittedName>
        <fullName evidence="1">Uncharacterized protein</fullName>
    </submittedName>
</protein>
<keyword evidence="2" id="KW-1185">Reference proteome</keyword>
<sequence length="185" mass="20367">MGSPLTAFLCGATCSKANLIHLDPDLSHKQVTLDQREMAWPQEALSGKPSRSCSPCHVCLAPESLPSGRQDWASCGFTVYSSSKRKQEEGPGAHLCRHYCWAFLLRQESDLHWKASLCMGRVSAFHLVLGENQDFGACPSHRSHCADAGKCAYVRATCWRPEVPKPLSFPKPAMPLGLLDNEAAW</sequence>
<comment type="caution">
    <text evidence="1">The sequence shown here is derived from an EMBL/GenBank/DDBJ whole genome shotgun (WGS) entry which is preliminary data.</text>
</comment>
<name>A0ACB8G0Z7_9SAUR</name>